<organism evidence="2 3">
    <name type="scientific">Phyllostomus discolor</name>
    <name type="common">pale spear-nosed bat</name>
    <dbReference type="NCBI Taxonomy" id="89673"/>
    <lineage>
        <taxon>Eukaryota</taxon>
        <taxon>Metazoa</taxon>
        <taxon>Chordata</taxon>
        <taxon>Craniata</taxon>
        <taxon>Vertebrata</taxon>
        <taxon>Euteleostomi</taxon>
        <taxon>Mammalia</taxon>
        <taxon>Eutheria</taxon>
        <taxon>Laurasiatheria</taxon>
        <taxon>Chiroptera</taxon>
        <taxon>Yangochiroptera</taxon>
        <taxon>Phyllostomidae</taxon>
        <taxon>Phyllostominae</taxon>
        <taxon>Phyllostomus</taxon>
    </lineage>
</organism>
<sequence>MFCFCGWNLGVVLKRRCGSTGAGAGPSGLVAPLLLGAWGLPPRHFPSRSPSSRFHLVTELAPGSERSRPPCARHGAQRKVSSPVPAASPGFPEGKRRGRCSPGLENGSKRTVVPSFCCYRSTGVTDPVPTAAPGGKSGCAHVFRSGN</sequence>
<reference evidence="2 3" key="1">
    <citation type="journal article" date="2020" name="Nature">
        <title>Six reference-quality genomes reveal evolution of bat adaptations.</title>
        <authorList>
            <person name="Jebb D."/>
            <person name="Huang Z."/>
            <person name="Pippel M."/>
            <person name="Hughes G.M."/>
            <person name="Lavrichenko K."/>
            <person name="Devanna P."/>
            <person name="Winkler S."/>
            <person name="Jermiin L.S."/>
            <person name="Skirmuntt E.C."/>
            <person name="Katzourakis A."/>
            <person name="Burkitt-Gray L."/>
            <person name="Ray D.A."/>
            <person name="Sullivan K.A.M."/>
            <person name="Roscito J.G."/>
            <person name="Kirilenko B.M."/>
            <person name="Davalos L.M."/>
            <person name="Corthals A.P."/>
            <person name="Power M.L."/>
            <person name="Jones G."/>
            <person name="Ransome R.D."/>
            <person name="Dechmann D.K.N."/>
            <person name="Locatelli A.G."/>
            <person name="Puechmaille S.J."/>
            <person name="Fedrigo O."/>
            <person name="Jarvis E.D."/>
            <person name="Hiller M."/>
            <person name="Vernes S.C."/>
            <person name="Myers E.W."/>
            <person name="Teeling E.C."/>
        </authorList>
    </citation>
    <scope>NUCLEOTIDE SEQUENCE [LARGE SCALE GENOMIC DNA]</scope>
    <source>
        <strain evidence="2">Bat1K_MPI-CBG_1</strain>
    </source>
</reference>
<comment type="caution">
    <text evidence="2">The sequence shown here is derived from an EMBL/GenBank/DDBJ whole genome shotgun (WGS) entry which is preliminary data.</text>
</comment>
<accession>A0A833Y964</accession>
<evidence type="ECO:0000313" key="2">
    <source>
        <dbReference type="EMBL" id="KAF6075093.1"/>
    </source>
</evidence>
<proteinExistence type="predicted"/>
<evidence type="ECO:0000313" key="3">
    <source>
        <dbReference type="Proteomes" id="UP000664940"/>
    </source>
</evidence>
<protein>
    <submittedName>
        <fullName evidence="2">Uncharacterized protein</fullName>
    </submittedName>
</protein>
<dbReference type="Proteomes" id="UP000664940">
    <property type="component" value="Unassembled WGS sequence"/>
</dbReference>
<dbReference type="AlphaFoldDB" id="A0A833Y964"/>
<gene>
    <name evidence="2" type="ORF">HJG60_009491</name>
</gene>
<dbReference type="EMBL" id="JABVXQ010000015">
    <property type="protein sequence ID" value="KAF6075093.1"/>
    <property type="molecule type" value="Genomic_DNA"/>
</dbReference>
<evidence type="ECO:0000256" key="1">
    <source>
        <dbReference type="SAM" id="MobiDB-lite"/>
    </source>
</evidence>
<feature type="region of interest" description="Disordered" evidence="1">
    <location>
        <begin position="61"/>
        <end position="106"/>
    </location>
</feature>
<name>A0A833Y964_9CHIR</name>